<dbReference type="Pfam" id="PF00172">
    <property type="entry name" value="Zn_clus"/>
    <property type="match status" value="1"/>
</dbReference>
<dbReference type="Proteomes" id="UP000276215">
    <property type="component" value="Unassembled WGS sequence"/>
</dbReference>
<keyword evidence="1" id="KW-0479">Metal-binding</keyword>
<dbReference type="SMART" id="SM00906">
    <property type="entry name" value="Fungal_trans"/>
    <property type="match status" value="1"/>
</dbReference>
<proteinExistence type="predicted"/>
<organism evidence="5 6">
    <name type="scientific">Choiromyces venosus 120613-1</name>
    <dbReference type="NCBI Taxonomy" id="1336337"/>
    <lineage>
        <taxon>Eukaryota</taxon>
        <taxon>Fungi</taxon>
        <taxon>Dikarya</taxon>
        <taxon>Ascomycota</taxon>
        <taxon>Pezizomycotina</taxon>
        <taxon>Pezizomycetes</taxon>
        <taxon>Pezizales</taxon>
        <taxon>Tuberaceae</taxon>
        <taxon>Choiromyces</taxon>
    </lineage>
</organism>
<protein>
    <recommendedName>
        <fullName evidence="4">Zn(2)-C6 fungal-type domain-containing protein</fullName>
    </recommendedName>
</protein>
<feature type="compositionally biased region" description="Basic residues" evidence="3">
    <location>
        <begin position="10"/>
        <end position="22"/>
    </location>
</feature>
<dbReference type="Pfam" id="PF04082">
    <property type="entry name" value="Fungal_trans"/>
    <property type="match status" value="1"/>
</dbReference>
<dbReference type="InterPro" id="IPR001138">
    <property type="entry name" value="Zn2Cys6_DnaBD"/>
</dbReference>
<reference evidence="5 6" key="1">
    <citation type="journal article" date="2018" name="Nat. Ecol. Evol.">
        <title>Pezizomycetes genomes reveal the molecular basis of ectomycorrhizal truffle lifestyle.</title>
        <authorList>
            <person name="Murat C."/>
            <person name="Payen T."/>
            <person name="Noel B."/>
            <person name="Kuo A."/>
            <person name="Morin E."/>
            <person name="Chen J."/>
            <person name="Kohler A."/>
            <person name="Krizsan K."/>
            <person name="Balestrini R."/>
            <person name="Da Silva C."/>
            <person name="Montanini B."/>
            <person name="Hainaut M."/>
            <person name="Levati E."/>
            <person name="Barry K.W."/>
            <person name="Belfiori B."/>
            <person name="Cichocki N."/>
            <person name="Clum A."/>
            <person name="Dockter R.B."/>
            <person name="Fauchery L."/>
            <person name="Guy J."/>
            <person name="Iotti M."/>
            <person name="Le Tacon F."/>
            <person name="Lindquist E.A."/>
            <person name="Lipzen A."/>
            <person name="Malagnac F."/>
            <person name="Mello A."/>
            <person name="Molinier V."/>
            <person name="Miyauchi S."/>
            <person name="Poulain J."/>
            <person name="Riccioni C."/>
            <person name="Rubini A."/>
            <person name="Sitrit Y."/>
            <person name="Splivallo R."/>
            <person name="Traeger S."/>
            <person name="Wang M."/>
            <person name="Zifcakova L."/>
            <person name="Wipf D."/>
            <person name="Zambonelli A."/>
            <person name="Paolocci F."/>
            <person name="Nowrousian M."/>
            <person name="Ottonello S."/>
            <person name="Baldrian P."/>
            <person name="Spatafora J.W."/>
            <person name="Henrissat B."/>
            <person name="Nagy L.G."/>
            <person name="Aury J.M."/>
            <person name="Wincker P."/>
            <person name="Grigoriev I.V."/>
            <person name="Bonfante P."/>
            <person name="Martin F.M."/>
        </authorList>
    </citation>
    <scope>NUCLEOTIDE SEQUENCE [LARGE SCALE GENOMIC DNA]</scope>
    <source>
        <strain evidence="5 6">120613-1</strain>
    </source>
</reference>
<feature type="region of interest" description="Disordered" evidence="3">
    <location>
        <begin position="1"/>
        <end position="26"/>
    </location>
</feature>
<dbReference type="GO" id="GO:0003677">
    <property type="term" value="F:DNA binding"/>
    <property type="evidence" value="ECO:0007669"/>
    <property type="project" value="InterPro"/>
</dbReference>
<evidence type="ECO:0000259" key="4">
    <source>
        <dbReference type="PROSITE" id="PS50048"/>
    </source>
</evidence>
<dbReference type="SUPFAM" id="SSF57701">
    <property type="entry name" value="Zn2/Cys6 DNA-binding domain"/>
    <property type="match status" value="1"/>
</dbReference>
<evidence type="ECO:0000256" key="1">
    <source>
        <dbReference type="ARBA" id="ARBA00022723"/>
    </source>
</evidence>
<keyword evidence="2" id="KW-0539">Nucleus</keyword>
<dbReference type="CDD" id="cd12148">
    <property type="entry name" value="fungal_TF_MHR"/>
    <property type="match status" value="1"/>
</dbReference>
<keyword evidence="6" id="KW-1185">Reference proteome</keyword>
<evidence type="ECO:0000256" key="2">
    <source>
        <dbReference type="ARBA" id="ARBA00023242"/>
    </source>
</evidence>
<dbReference type="PROSITE" id="PS00463">
    <property type="entry name" value="ZN2_CY6_FUNGAL_1"/>
    <property type="match status" value="1"/>
</dbReference>
<gene>
    <name evidence="5" type="ORF">L873DRAFT_691237</name>
</gene>
<dbReference type="CDD" id="cd00067">
    <property type="entry name" value="GAL4"/>
    <property type="match status" value="1"/>
</dbReference>
<dbReference type="OrthoDB" id="3990906at2759"/>
<dbReference type="PROSITE" id="PS50048">
    <property type="entry name" value="ZN2_CY6_FUNGAL_2"/>
    <property type="match status" value="1"/>
</dbReference>
<sequence>MSSDLDIHFPNRRRASTNRQRPKVRDEDRKRIAVACDHCKIRKIKCTGEHPCRQCHISNIPCNYPPASAKIVIPEIYVENLQTRILALEKALIEGIPDQTVREELMSRLGIKVQGHTTPPGSSAVGPSSPSWSGSGNIVPRSPTTPNEDYGEEDEQGRLPTQPENYSSFIGDCGGATFLDKVRDFIRSTLPHVPRQLGYVTGQSFPADPIESFSSVTSSYYSHDNFPLSLPVTEPYALPSKAQVVQCFETFLKFHGCGTECHPISGGGIFHWFNPRKLYLDIESLYSGATYSTSIDGGVSSVDYTTLCTLNMVLALGCQAIAVNSSGTPVEDGLAGLSPSWRPVPGSAAVPPQMQGYNPTRDHPETYPHRSPNTHPGMSFYSRAKLLLVNPIEEATLPCLRTVTLMAFYLLSANRGDAAYMYVGIAVRMAVSHGLHRTWRKGEWVSGGTGRYTGVSCRNTPPLNPNEELRKRIEDEERKREFWNIYVLDRIFSCFMGRPVMLSDDDIDLDLPGDVGDSLPSGVGLSAHIRLCKIIGDVVSRVYRIRKVVSGQSRETQDVIKTIEKVHEELNAWSENLPAEIRLESGISRERSVVLLHLLHNQMYILTTRPSLLLAAKQCTAALYLSFDQTPGLPTHIEEHVSICISAARRNIMLAKQLEESGWISHHSFTDHQYIFNAIVVLLLNRLIREGDQMDSYMTGGNEILTNDKKDISFGILTLSRFGERGNEIAADNAKVSSELDAVVSRILCTRHQESPSSSIQYSDHPTSSVGIVSDYAVADYTSQQYLARFNVSPTPAASATEEMSSWLRTGHFDR</sequence>
<dbReference type="EMBL" id="ML120375">
    <property type="protein sequence ID" value="RPB01169.1"/>
    <property type="molecule type" value="Genomic_DNA"/>
</dbReference>
<dbReference type="STRING" id="1336337.A0A3N4JVX1"/>
<dbReference type="SMART" id="SM00066">
    <property type="entry name" value="GAL4"/>
    <property type="match status" value="1"/>
</dbReference>
<evidence type="ECO:0000313" key="5">
    <source>
        <dbReference type="EMBL" id="RPB01169.1"/>
    </source>
</evidence>
<name>A0A3N4JVX1_9PEZI</name>
<feature type="region of interest" description="Disordered" evidence="3">
    <location>
        <begin position="113"/>
        <end position="165"/>
    </location>
</feature>
<evidence type="ECO:0000256" key="3">
    <source>
        <dbReference type="SAM" id="MobiDB-lite"/>
    </source>
</evidence>
<dbReference type="InterPro" id="IPR036864">
    <property type="entry name" value="Zn2-C6_fun-type_DNA-bd_sf"/>
</dbReference>
<dbReference type="InterPro" id="IPR050987">
    <property type="entry name" value="AtrR-like"/>
</dbReference>
<evidence type="ECO:0000313" key="6">
    <source>
        <dbReference type="Proteomes" id="UP000276215"/>
    </source>
</evidence>
<accession>A0A3N4JVX1</accession>
<dbReference type="Gene3D" id="4.10.240.10">
    <property type="entry name" value="Zn(2)-C6 fungal-type DNA-binding domain"/>
    <property type="match status" value="1"/>
</dbReference>
<dbReference type="AlphaFoldDB" id="A0A3N4JVX1"/>
<dbReference type="PANTHER" id="PTHR46910">
    <property type="entry name" value="TRANSCRIPTION FACTOR PDR1"/>
    <property type="match status" value="1"/>
</dbReference>
<dbReference type="InterPro" id="IPR007219">
    <property type="entry name" value="XnlR_reg_dom"/>
</dbReference>
<dbReference type="GO" id="GO:0000981">
    <property type="term" value="F:DNA-binding transcription factor activity, RNA polymerase II-specific"/>
    <property type="evidence" value="ECO:0007669"/>
    <property type="project" value="InterPro"/>
</dbReference>
<feature type="compositionally biased region" description="Low complexity" evidence="3">
    <location>
        <begin position="119"/>
        <end position="136"/>
    </location>
</feature>
<dbReference type="GO" id="GO:0008270">
    <property type="term" value="F:zinc ion binding"/>
    <property type="evidence" value="ECO:0007669"/>
    <property type="project" value="InterPro"/>
</dbReference>
<feature type="domain" description="Zn(2)-C6 fungal-type" evidence="4">
    <location>
        <begin position="35"/>
        <end position="64"/>
    </location>
</feature>
<dbReference type="GO" id="GO:0006351">
    <property type="term" value="P:DNA-templated transcription"/>
    <property type="evidence" value="ECO:0007669"/>
    <property type="project" value="InterPro"/>
</dbReference>
<dbReference type="PANTHER" id="PTHR46910:SF39">
    <property type="entry name" value="ZN(II)2CYS6 TRANSCRIPTION FACTOR (EUROFUNG)"/>
    <property type="match status" value="1"/>
</dbReference>